<keyword evidence="3" id="KW-1185">Reference proteome</keyword>
<dbReference type="EMBL" id="MNBE01000673">
    <property type="protein sequence ID" value="OKO98221.1"/>
    <property type="molecule type" value="Genomic_DNA"/>
</dbReference>
<reference evidence="2 3" key="1">
    <citation type="submission" date="2016-10" db="EMBL/GenBank/DDBJ databases">
        <title>Genome sequence of the ascomycete fungus Penicillium subrubescens.</title>
        <authorList>
            <person name="De Vries R.P."/>
            <person name="Peng M."/>
            <person name="Dilokpimol A."/>
            <person name="Hilden K."/>
            <person name="Makela M.R."/>
            <person name="Grigoriev I."/>
            <person name="Riley R."/>
            <person name="Granchi Z."/>
        </authorList>
    </citation>
    <scope>NUCLEOTIDE SEQUENCE [LARGE SCALE GENOMIC DNA]</scope>
    <source>
        <strain evidence="2 3">CBS 132785</strain>
    </source>
</reference>
<name>A0A1Q5TDC8_9EURO</name>
<keyword evidence="1" id="KW-0812">Transmembrane</keyword>
<keyword evidence="1" id="KW-0472">Membrane</keyword>
<dbReference type="Proteomes" id="UP000186955">
    <property type="component" value="Unassembled WGS sequence"/>
</dbReference>
<accession>A0A1Q5TDC8</accession>
<sequence length="126" mass="14173">MTMRTKIFLPLRGRAVARSFSVSRPRWEAAPLPARKPVGAFRGGLFGFLTGAVVAGASVYYYVLGDYRISNEMLNDDITWLIARPLSSPAFPEGWLLLIQALQHATIKLQSYITELESRMDQLKKK</sequence>
<protein>
    <submittedName>
        <fullName evidence="2">Uncharacterized protein</fullName>
    </submittedName>
</protein>
<dbReference type="PANTHER" id="PTHR37849">
    <property type="entry name" value="YALI0E11605P"/>
    <property type="match status" value="1"/>
</dbReference>
<dbReference type="PANTHER" id="PTHR37849:SF1">
    <property type="entry name" value="YALI0E11605P"/>
    <property type="match status" value="1"/>
</dbReference>
<gene>
    <name evidence="2" type="ORF">PENSUB_9319</name>
</gene>
<comment type="caution">
    <text evidence="2">The sequence shown here is derived from an EMBL/GenBank/DDBJ whole genome shotgun (WGS) entry which is preliminary data.</text>
</comment>
<feature type="transmembrane region" description="Helical" evidence="1">
    <location>
        <begin position="41"/>
        <end position="63"/>
    </location>
</feature>
<organism evidence="2 3">
    <name type="scientific">Penicillium subrubescens</name>
    <dbReference type="NCBI Taxonomy" id="1316194"/>
    <lineage>
        <taxon>Eukaryota</taxon>
        <taxon>Fungi</taxon>
        <taxon>Dikarya</taxon>
        <taxon>Ascomycota</taxon>
        <taxon>Pezizomycotina</taxon>
        <taxon>Eurotiomycetes</taxon>
        <taxon>Eurotiomycetidae</taxon>
        <taxon>Eurotiales</taxon>
        <taxon>Aspergillaceae</taxon>
        <taxon>Penicillium</taxon>
    </lineage>
</organism>
<evidence type="ECO:0000313" key="3">
    <source>
        <dbReference type="Proteomes" id="UP000186955"/>
    </source>
</evidence>
<proteinExistence type="predicted"/>
<evidence type="ECO:0000313" key="2">
    <source>
        <dbReference type="EMBL" id="OKO98221.1"/>
    </source>
</evidence>
<evidence type="ECO:0000256" key="1">
    <source>
        <dbReference type="SAM" id="Phobius"/>
    </source>
</evidence>
<dbReference type="AlphaFoldDB" id="A0A1Q5TDC8"/>
<keyword evidence="1" id="KW-1133">Transmembrane helix</keyword>